<feature type="compositionally biased region" description="Polar residues" evidence="1">
    <location>
        <begin position="269"/>
        <end position="281"/>
    </location>
</feature>
<feature type="compositionally biased region" description="Low complexity" evidence="1">
    <location>
        <begin position="258"/>
        <end position="268"/>
    </location>
</feature>
<feature type="compositionally biased region" description="Low complexity" evidence="1">
    <location>
        <begin position="185"/>
        <end position="196"/>
    </location>
</feature>
<feature type="compositionally biased region" description="Polar residues" evidence="1">
    <location>
        <begin position="997"/>
        <end position="1010"/>
    </location>
</feature>
<feature type="compositionally biased region" description="Basic and acidic residues" evidence="1">
    <location>
        <begin position="112"/>
        <end position="125"/>
    </location>
</feature>
<feature type="compositionally biased region" description="Polar residues" evidence="1">
    <location>
        <begin position="1028"/>
        <end position="1039"/>
    </location>
</feature>
<feature type="region of interest" description="Disordered" evidence="1">
    <location>
        <begin position="1102"/>
        <end position="1155"/>
    </location>
</feature>
<feature type="compositionally biased region" description="Low complexity" evidence="1">
    <location>
        <begin position="1188"/>
        <end position="1203"/>
    </location>
</feature>
<feature type="compositionally biased region" description="Polar residues" evidence="1">
    <location>
        <begin position="240"/>
        <end position="250"/>
    </location>
</feature>
<dbReference type="Proteomes" id="UP000729913">
    <property type="component" value="Unassembled WGS sequence"/>
</dbReference>
<feature type="compositionally biased region" description="Polar residues" evidence="1">
    <location>
        <begin position="95"/>
        <end position="110"/>
    </location>
</feature>
<feature type="compositionally biased region" description="Basic and acidic residues" evidence="1">
    <location>
        <begin position="1011"/>
        <end position="1027"/>
    </location>
</feature>
<feature type="region of interest" description="Disordered" evidence="1">
    <location>
        <begin position="954"/>
        <end position="1065"/>
    </location>
</feature>
<evidence type="ECO:0000256" key="1">
    <source>
        <dbReference type="SAM" id="MobiDB-lite"/>
    </source>
</evidence>
<evidence type="ECO:0000313" key="4">
    <source>
        <dbReference type="Proteomes" id="UP000729913"/>
    </source>
</evidence>
<feature type="compositionally biased region" description="Basic and acidic residues" evidence="1">
    <location>
        <begin position="73"/>
        <end position="84"/>
    </location>
</feature>
<dbReference type="PANTHER" id="PTHR23253:SF78">
    <property type="entry name" value="EUKARYOTIC TRANSLATION INITIATION FACTOR 4G1, ISOFORM B-RELATED"/>
    <property type="match status" value="1"/>
</dbReference>
<feature type="compositionally biased region" description="Low complexity" evidence="1">
    <location>
        <begin position="227"/>
        <end position="239"/>
    </location>
</feature>
<dbReference type="InterPro" id="IPR003890">
    <property type="entry name" value="MIF4G-like_typ-3"/>
</dbReference>
<feature type="region of interest" description="Disordered" evidence="1">
    <location>
        <begin position="1188"/>
        <end position="1214"/>
    </location>
</feature>
<feature type="compositionally biased region" description="Polar residues" evidence="1">
    <location>
        <begin position="133"/>
        <end position="144"/>
    </location>
</feature>
<feature type="domain" description="MIF4G" evidence="2">
    <location>
        <begin position="724"/>
        <end position="951"/>
    </location>
</feature>
<reference evidence="3" key="2">
    <citation type="submission" date="2021-04" db="EMBL/GenBank/DDBJ databases">
        <title>Genome-wide patterns of bracovirus chromosomal integration into multiple host tissues during parasitism.</title>
        <authorList>
            <person name="Chebbi M.A.C."/>
        </authorList>
    </citation>
    <scope>NUCLEOTIDE SEQUENCE</scope>
    <source>
        <tissue evidence="3">Whole body</tissue>
    </source>
</reference>
<feature type="compositionally biased region" description="Basic and acidic residues" evidence="1">
    <location>
        <begin position="35"/>
        <end position="46"/>
    </location>
</feature>
<reference evidence="3" key="1">
    <citation type="submission" date="2020-03" db="EMBL/GenBank/DDBJ databases">
        <authorList>
            <person name="Chebbi M.A."/>
            <person name="Drezen J.M."/>
        </authorList>
    </citation>
    <scope>NUCLEOTIDE SEQUENCE</scope>
    <source>
        <tissue evidence="3">Whole body</tissue>
    </source>
</reference>
<sequence>MESRQELNERSLSSLSSVSNTSRKSQPVYSNRQEPVVESKQLKLDNKSSSSSSSSPNMSKETLPVSSTGFEKQTVELKQLKLDNKSSSSSSSSSPNMSRETLPVSSTGLEKQTVESKQVETDKKSSSSPSTSRETLPVSSTGLEKQTVESKQIESDKKLSASTSKETLPVSSTEPQEQAEESKPSKVNKPSSLSSSGTLEKIRIVPLSDLQEQPKTSKQSKVDKKSSSSSKKNRAGPSSESQEQTGASRQSELDQKLSSSSSNTSKKNQVLSASEIQKQTALSEAEQLALNLEPLSLFKDLEKKEKDPFDDAVEIDHVKLHKLKLQLKRLGSYSSPPDNTPTQLIPLNEVEGQASEDPENEEIKKILEEFLEDTLDDDKDVIFPEDHQTFQVLVDQNKEIVIDQVYDVSSENGMNKFRAEIGEKSKMSDPQLIKSFFLQKFTFLSPSEIENVDDLLNTPDTIQESAEIVSEVVITPKTTTDKNKSADVKYYSEDETIKSKIVLDDPGFKICTSESIADETEEISQLVCQKNKKNLQQPDDLKCNPQVPICIIPECSIEMNTESELEVEKSQVEPQEETLSSNQLKCSTEINQYDREFLLRLRNSPYSQIRLANLPDIEIVNHKSNYQINYNTPKKHSRAFPEPSFKPSEHFNYHTRTCSSKMILPSRNNTPEIKSKPSEPPMIHFRLSNSEDVALHKIDNAWKPSVKKNNSSEARDREKAELVYKKVRSVLNKLTPEKFATLIGQIKDLEIENEETLEKIIDLVFNKAIAEPNFAVGYASMCNEISHLKIYNSSTDDKKNFKKFLINRCQGEFEKAASDEAVKQQKLEEIKQCADSEEKKKLQLSLEEYDYQIRKRSVGIVKFIGELFKKEMLTRKIMEWCISQLLSTPDEERLECLCKLLTTIGKLYEEKISLESYIKQLKNLANQNTEYKVSSRIRFMIQDVVELRLNNWVPRRSDSNPTTMDQLQRDVEQEERKNFFYLNTPQEMNRRNDRTPYRQQNDRVTPQNTSHNEDRFTPKETYGRQRDYSSSGRRNSRASTRSDSERRSPSKSRNGINISIRPPLEDTHVLGNRNAYIWNKTPSMHTPTETYNPYSLLDTPNLAVDGDRDRLSVNTAGSRSAGPKEYRSNSSWRGRHSYSSTQASSQTSSSSSSSSLRQESLSIKTILPSIQNTNNLFQPEFTSQSSLPLASSSKLSSNSSNVSDKPQQTERAEEVKDYSKVFNDILDCCYNSTDAAFIKVSYLFIN</sequence>
<dbReference type="GO" id="GO:0016281">
    <property type="term" value="C:eukaryotic translation initiation factor 4F complex"/>
    <property type="evidence" value="ECO:0007669"/>
    <property type="project" value="TreeGrafter"/>
</dbReference>
<feature type="region of interest" description="Disordered" evidence="1">
    <location>
        <begin position="1"/>
        <end position="281"/>
    </location>
</feature>
<feature type="compositionally biased region" description="Basic and acidic residues" evidence="1">
    <location>
        <begin position="146"/>
        <end position="159"/>
    </location>
</feature>
<feature type="compositionally biased region" description="Polar residues" evidence="1">
    <location>
        <begin position="56"/>
        <end position="71"/>
    </location>
</feature>
<proteinExistence type="predicted"/>
<dbReference type="GO" id="GO:0003729">
    <property type="term" value="F:mRNA binding"/>
    <property type="evidence" value="ECO:0007669"/>
    <property type="project" value="TreeGrafter"/>
</dbReference>
<feature type="compositionally biased region" description="Polar residues" evidence="1">
    <location>
        <begin position="160"/>
        <end position="176"/>
    </location>
</feature>
<organism evidence="3 4">
    <name type="scientific">Cotesia typhae</name>
    <dbReference type="NCBI Taxonomy" id="2053667"/>
    <lineage>
        <taxon>Eukaryota</taxon>
        <taxon>Metazoa</taxon>
        <taxon>Ecdysozoa</taxon>
        <taxon>Arthropoda</taxon>
        <taxon>Hexapoda</taxon>
        <taxon>Insecta</taxon>
        <taxon>Pterygota</taxon>
        <taxon>Neoptera</taxon>
        <taxon>Endopterygota</taxon>
        <taxon>Hymenoptera</taxon>
        <taxon>Apocrita</taxon>
        <taxon>Ichneumonoidea</taxon>
        <taxon>Braconidae</taxon>
        <taxon>Microgastrinae</taxon>
        <taxon>Cotesia</taxon>
    </lineage>
</organism>
<feature type="compositionally biased region" description="Basic and acidic residues" evidence="1">
    <location>
        <begin position="967"/>
        <end position="978"/>
    </location>
</feature>
<feature type="region of interest" description="Disordered" evidence="1">
    <location>
        <begin position="662"/>
        <end position="681"/>
    </location>
</feature>
<evidence type="ECO:0000313" key="3">
    <source>
        <dbReference type="EMBL" id="KAG8037853.1"/>
    </source>
</evidence>
<dbReference type="PANTHER" id="PTHR23253">
    <property type="entry name" value="EUKARYOTIC TRANSLATION INITIATION FACTOR 4 GAMMA"/>
    <property type="match status" value="1"/>
</dbReference>
<feature type="compositionally biased region" description="Low complexity" evidence="1">
    <location>
        <begin position="10"/>
        <end position="25"/>
    </location>
</feature>
<dbReference type="SMART" id="SM00543">
    <property type="entry name" value="MIF4G"/>
    <property type="match status" value="1"/>
</dbReference>
<evidence type="ECO:0000259" key="2">
    <source>
        <dbReference type="SMART" id="SM00543"/>
    </source>
</evidence>
<dbReference type="AlphaFoldDB" id="A0A8J5R3T8"/>
<name>A0A8J5R3T8_9HYME</name>
<dbReference type="GO" id="GO:0003743">
    <property type="term" value="F:translation initiation factor activity"/>
    <property type="evidence" value="ECO:0007669"/>
    <property type="project" value="TreeGrafter"/>
</dbReference>
<comment type="caution">
    <text evidence="3">The sequence shown here is derived from an EMBL/GenBank/DDBJ whole genome shotgun (WGS) entry which is preliminary data.</text>
</comment>
<dbReference type="EMBL" id="JAAOIC020000047">
    <property type="protein sequence ID" value="KAG8037853.1"/>
    <property type="molecule type" value="Genomic_DNA"/>
</dbReference>
<dbReference type="Pfam" id="PF02854">
    <property type="entry name" value="MIF4G"/>
    <property type="match status" value="1"/>
</dbReference>
<accession>A0A8J5R3T8</accession>
<feature type="compositionally biased region" description="Polar residues" evidence="1">
    <location>
        <begin position="662"/>
        <end position="672"/>
    </location>
</feature>
<dbReference type="OrthoDB" id="514777at2759"/>
<protein>
    <recommendedName>
        <fullName evidence="2">MIF4G domain-containing protein</fullName>
    </recommendedName>
</protein>
<keyword evidence="4" id="KW-1185">Reference proteome</keyword>
<feature type="compositionally biased region" description="Low complexity" evidence="1">
    <location>
        <begin position="1137"/>
        <end position="1155"/>
    </location>
</feature>
<gene>
    <name evidence="3" type="ORF">G9C98_006064</name>
</gene>